<keyword evidence="1" id="KW-1133">Transmembrane helix</keyword>
<keyword evidence="1" id="KW-0812">Transmembrane</keyword>
<keyword evidence="3" id="KW-1185">Reference proteome</keyword>
<dbReference type="Proteomes" id="UP000185783">
    <property type="component" value="Unassembled WGS sequence"/>
</dbReference>
<dbReference type="AlphaFoldDB" id="A0A1U7JEE2"/>
<feature type="transmembrane region" description="Helical" evidence="1">
    <location>
        <begin position="123"/>
        <end position="141"/>
    </location>
</feature>
<feature type="transmembrane region" description="Helical" evidence="1">
    <location>
        <begin position="246"/>
        <end position="265"/>
    </location>
</feature>
<feature type="transmembrane region" description="Helical" evidence="1">
    <location>
        <begin position="206"/>
        <end position="234"/>
    </location>
</feature>
<feature type="transmembrane region" description="Helical" evidence="1">
    <location>
        <begin position="7"/>
        <end position="26"/>
    </location>
</feature>
<evidence type="ECO:0000256" key="1">
    <source>
        <dbReference type="SAM" id="Phobius"/>
    </source>
</evidence>
<feature type="transmembrane region" description="Helical" evidence="1">
    <location>
        <begin position="153"/>
        <end position="170"/>
    </location>
</feature>
<comment type="caution">
    <text evidence="2">The sequence shown here is derived from an EMBL/GenBank/DDBJ whole genome shotgun (WGS) entry which is preliminary data.</text>
</comment>
<evidence type="ECO:0000313" key="3">
    <source>
        <dbReference type="Proteomes" id="UP000185783"/>
    </source>
</evidence>
<feature type="transmembrane region" description="Helical" evidence="1">
    <location>
        <begin position="271"/>
        <end position="289"/>
    </location>
</feature>
<gene>
    <name evidence="2" type="ORF">A3843_14805</name>
</gene>
<organism evidence="2 3">
    <name type="scientific">Pseudovibrio exalbescens</name>
    <dbReference type="NCBI Taxonomy" id="197461"/>
    <lineage>
        <taxon>Bacteria</taxon>
        <taxon>Pseudomonadati</taxon>
        <taxon>Pseudomonadota</taxon>
        <taxon>Alphaproteobacteria</taxon>
        <taxon>Hyphomicrobiales</taxon>
        <taxon>Stappiaceae</taxon>
        <taxon>Pseudovibrio</taxon>
    </lineage>
</organism>
<name>A0A1U7JEE2_9HYPH</name>
<dbReference type="EMBL" id="LVVZ01000022">
    <property type="protein sequence ID" value="OKL43011.1"/>
    <property type="molecule type" value="Genomic_DNA"/>
</dbReference>
<sequence length="300" mass="31196">MTKDQVATLATTIVFVTGAFWGLYWLPVRALDQMGLTGAWGTVAITGAAVLLWGPLAGRRWRAVLKTDRVALVSIALGGAAFALYSIAFVYGRVAIIILLYFLTPVWSTLIARYVMGWHTPRLRVVAIALGLAGLAVMLSADGTAPLPRSAGEWMGLVSGLLWSVATTGIRSRSDLGPVPAAFVFALGAAAAAAVMAPFLEPFPPLIANVGLGSVLGLSLFAGAVWWGLSVVGLMWATIRLEPARVGILLMAEVVVGAISAALIAGEILNITELIGGALVIAAGILEVWPVRRPSSSASA</sequence>
<keyword evidence="1" id="KW-0472">Membrane</keyword>
<dbReference type="InterPro" id="IPR037185">
    <property type="entry name" value="EmrE-like"/>
</dbReference>
<dbReference type="SUPFAM" id="SSF103481">
    <property type="entry name" value="Multidrug resistance efflux transporter EmrE"/>
    <property type="match status" value="2"/>
</dbReference>
<feature type="transmembrane region" description="Helical" evidence="1">
    <location>
        <begin position="182"/>
        <end position="200"/>
    </location>
</feature>
<evidence type="ECO:0008006" key="4">
    <source>
        <dbReference type="Google" id="ProtNLM"/>
    </source>
</evidence>
<reference evidence="2 3" key="1">
    <citation type="submission" date="2016-03" db="EMBL/GenBank/DDBJ databases">
        <title>Genome sequence of Nesiotobacter sp. nov., a moderately halophilic alphaproteobacterium isolated from the Yellow Sea, China.</title>
        <authorList>
            <person name="Zhang G."/>
            <person name="Zhang R."/>
        </authorList>
    </citation>
    <scope>NUCLEOTIDE SEQUENCE [LARGE SCALE GENOMIC DNA]</scope>
    <source>
        <strain evidence="2 3">WB1-6</strain>
    </source>
</reference>
<feature type="transmembrane region" description="Helical" evidence="1">
    <location>
        <begin position="38"/>
        <end position="58"/>
    </location>
</feature>
<dbReference type="RefSeq" id="WP_028482800.1">
    <property type="nucleotide sequence ID" value="NZ_LVVZ01000022.1"/>
</dbReference>
<protein>
    <recommendedName>
        <fullName evidence="4">EamA-like transporter family protein</fullName>
    </recommendedName>
</protein>
<proteinExistence type="predicted"/>
<evidence type="ECO:0000313" key="2">
    <source>
        <dbReference type="EMBL" id="OKL43011.1"/>
    </source>
</evidence>
<dbReference type="STRING" id="197461.A3843_14805"/>
<feature type="transmembrane region" description="Helical" evidence="1">
    <location>
        <begin position="94"/>
        <end position="116"/>
    </location>
</feature>
<feature type="transmembrane region" description="Helical" evidence="1">
    <location>
        <begin position="70"/>
        <end position="88"/>
    </location>
</feature>
<accession>A0A1U7JEE2</accession>